<organism evidence="1 2">
    <name type="scientific">Ficus carica</name>
    <name type="common">Common fig</name>
    <dbReference type="NCBI Taxonomy" id="3494"/>
    <lineage>
        <taxon>Eukaryota</taxon>
        <taxon>Viridiplantae</taxon>
        <taxon>Streptophyta</taxon>
        <taxon>Embryophyta</taxon>
        <taxon>Tracheophyta</taxon>
        <taxon>Spermatophyta</taxon>
        <taxon>Magnoliopsida</taxon>
        <taxon>eudicotyledons</taxon>
        <taxon>Gunneridae</taxon>
        <taxon>Pentapetalae</taxon>
        <taxon>rosids</taxon>
        <taxon>fabids</taxon>
        <taxon>Rosales</taxon>
        <taxon>Moraceae</taxon>
        <taxon>Ficeae</taxon>
        <taxon>Ficus</taxon>
    </lineage>
</organism>
<evidence type="ECO:0000313" key="1">
    <source>
        <dbReference type="EMBL" id="GMN43097.1"/>
    </source>
</evidence>
<proteinExistence type="predicted"/>
<name>A0AA87ZYR4_FICCA</name>
<comment type="caution">
    <text evidence="1">The sequence shown here is derived from an EMBL/GenBank/DDBJ whole genome shotgun (WGS) entry which is preliminary data.</text>
</comment>
<protein>
    <submittedName>
        <fullName evidence="1">Uncharacterized protein</fullName>
    </submittedName>
</protein>
<accession>A0AA87ZYR4</accession>
<keyword evidence="2" id="KW-1185">Reference proteome</keyword>
<reference evidence="1" key="1">
    <citation type="submission" date="2023-07" db="EMBL/GenBank/DDBJ databases">
        <title>draft genome sequence of fig (Ficus carica).</title>
        <authorList>
            <person name="Takahashi T."/>
            <person name="Nishimura K."/>
        </authorList>
    </citation>
    <scope>NUCLEOTIDE SEQUENCE</scope>
</reference>
<gene>
    <name evidence="1" type="ORF">TIFTF001_012289</name>
</gene>
<dbReference type="AlphaFoldDB" id="A0AA87ZYR4"/>
<evidence type="ECO:0000313" key="2">
    <source>
        <dbReference type="Proteomes" id="UP001187192"/>
    </source>
</evidence>
<dbReference type="EMBL" id="BTGU01000015">
    <property type="protein sequence ID" value="GMN43097.1"/>
    <property type="molecule type" value="Genomic_DNA"/>
</dbReference>
<sequence length="151" mass="17046">MGHEKKTCSFPAAAKKADGKGGYVRLYGNWVRADLYSWLWWPEERKIAPPVEPQPSPEDIAQRIARGDRHGFMTQLKDVAEPTTRVGPQPNSSLEISDATGNMAADDMEQLQNRRAQQRAMSRDPCNTLVWPEPRQLEVFGGWLGRVDLTL</sequence>
<dbReference type="Proteomes" id="UP001187192">
    <property type="component" value="Unassembled WGS sequence"/>
</dbReference>